<keyword evidence="2" id="KW-1185">Reference proteome</keyword>
<evidence type="ECO:0008006" key="3">
    <source>
        <dbReference type="Google" id="ProtNLM"/>
    </source>
</evidence>
<organism evidence="1 2">
    <name type="scientific">Arachis hypogaea</name>
    <name type="common">Peanut</name>
    <dbReference type="NCBI Taxonomy" id="3818"/>
    <lineage>
        <taxon>Eukaryota</taxon>
        <taxon>Viridiplantae</taxon>
        <taxon>Streptophyta</taxon>
        <taxon>Embryophyta</taxon>
        <taxon>Tracheophyta</taxon>
        <taxon>Spermatophyta</taxon>
        <taxon>Magnoliopsida</taxon>
        <taxon>eudicotyledons</taxon>
        <taxon>Gunneridae</taxon>
        <taxon>Pentapetalae</taxon>
        <taxon>rosids</taxon>
        <taxon>fabids</taxon>
        <taxon>Fabales</taxon>
        <taxon>Fabaceae</taxon>
        <taxon>Papilionoideae</taxon>
        <taxon>50 kb inversion clade</taxon>
        <taxon>dalbergioids sensu lato</taxon>
        <taxon>Dalbergieae</taxon>
        <taxon>Pterocarpus clade</taxon>
        <taxon>Arachis</taxon>
    </lineage>
</organism>
<dbReference type="EMBL" id="SDMP01000005">
    <property type="protein sequence ID" value="RYR57493.1"/>
    <property type="molecule type" value="Genomic_DNA"/>
</dbReference>
<dbReference type="AlphaFoldDB" id="A0A445D2N3"/>
<reference evidence="1 2" key="1">
    <citation type="submission" date="2019-01" db="EMBL/GenBank/DDBJ databases">
        <title>Sequencing of cultivated peanut Arachis hypogaea provides insights into genome evolution and oil improvement.</title>
        <authorList>
            <person name="Chen X."/>
        </authorList>
    </citation>
    <scope>NUCLEOTIDE SEQUENCE [LARGE SCALE GENOMIC DNA]</scope>
    <source>
        <strain evidence="2">cv. Fuhuasheng</strain>
        <tissue evidence="1">Leaves</tissue>
    </source>
</reference>
<dbReference type="Proteomes" id="UP000289738">
    <property type="component" value="Chromosome A05"/>
</dbReference>
<comment type="caution">
    <text evidence="1">The sequence shown here is derived from an EMBL/GenBank/DDBJ whole genome shotgun (WGS) entry which is preliminary data.</text>
</comment>
<accession>A0A445D2N3</accession>
<evidence type="ECO:0000313" key="2">
    <source>
        <dbReference type="Proteomes" id="UP000289738"/>
    </source>
</evidence>
<proteinExistence type="predicted"/>
<gene>
    <name evidence="1" type="ORF">Ahy_A05g023225</name>
</gene>
<sequence length="188" mass="21888">MGSYDHDSSGVHQFSFEGACNLSLTAFVKAIFYRFNELFTKKRAKTEACINDGHIFSGLVTSMQINMHRKHSVCEMPSGVEYAFDLRRQHCDCSEFQVDRILCRLVYACCENQRIDWQVVYKARFRLLNNLTTWSVYYGSPFVPNSFLRRVTKSRPRMTCFLNEIVTRMLRGPRHCRQCGGEGHSCNR</sequence>
<protein>
    <recommendedName>
        <fullName evidence="3">SWIM-type domain-containing protein</fullName>
    </recommendedName>
</protein>
<name>A0A445D2N3_ARAHY</name>
<evidence type="ECO:0000313" key="1">
    <source>
        <dbReference type="EMBL" id="RYR57493.1"/>
    </source>
</evidence>